<sequence>MRRLVTLTAAVLGLVVVPPAHASPGLDWRACADGVECADLTVPADWDHRAGPKASVHVGRLKARGARQGTIVVNLGGPGPQVEYLTYLKPVLAELTETHDLVFVDPRGLGGSTPVTCPTASAQRPRWVFTDRADYENYKRDNAAFAAGCLEKAGPLALDARQVAHDLDAVRAALGQRRLDYFGNSYGTVYAQAYAQLFPHRIGRMYLDSALDHTDQDVARWVGARAAVDEANLGRMASWCDRERSCALHGRDVRKVFADLLARAPIPTAAGGSVDAAMIVSRMYVEEPGWASTTLALAEADAGDATRFTVFEGARDPDMSRVAMCADFAYPQDYPALKALEERTRRTAPLLGWRHVWVMANHCAGMPAPTFRQRSFHSPTAALVVNGDHDHATPPAHGLRVAERMAGSRYVRVPAGHAVYWVGNRCVRDHVHRYFRTGELPPVGASCPGN</sequence>
<dbReference type="Proteomes" id="UP000542674">
    <property type="component" value="Unassembled WGS sequence"/>
</dbReference>
<dbReference type="GO" id="GO:0016787">
    <property type="term" value="F:hydrolase activity"/>
    <property type="evidence" value="ECO:0007669"/>
    <property type="project" value="UniProtKB-KW"/>
</dbReference>
<dbReference type="Pfam" id="PF00561">
    <property type="entry name" value="Abhydrolase_1"/>
    <property type="match status" value="1"/>
</dbReference>
<evidence type="ECO:0000313" key="6">
    <source>
        <dbReference type="EMBL" id="MBB4965727.1"/>
    </source>
</evidence>
<gene>
    <name evidence="6" type="ORF">F4559_003086</name>
</gene>
<accession>A0A7W7T465</accession>
<keyword evidence="2 4" id="KW-0732">Signal</keyword>
<name>A0A7W7T465_9PSEU</name>
<dbReference type="AlphaFoldDB" id="A0A7W7T465"/>
<organism evidence="6 7">
    <name type="scientific">Saccharothrix violaceirubra</name>
    <dbReference type="NCBI Taxonomy" id="413306"/>
    <lineage>
        <taxon>Bacteria</taxon>
        <taxon>Bacillati</taxon>
        <taxon>Actinomycetota</taxon>
        <taxon>Actinomycetes</taxon>
        <taxon>Pseudonocardiales</taxon>
        <taxon>Pseudonocardiaceae</taxon>
        <taxon>Saccharothrix</taxon>
    </lineage>
</organism>
<dbReference type="InterPro" id="IPR051601">
    <property type="entry name" value="Serine_prot/Carboxylest_S33"/>
</dbReference>
<dbReference type="RefSeq" id="WP_184669377.1">
    <property type="nucleotide sequence ID" value="NZ_BAABAI010000038.1"/>
</dbReference>
<dbReference type="InterPro" id="IPR000073">
    <property type="entry name" value="AB_hydrolase_1"/>
</dbReference>
<feature type="domain" description="AB hydrolase-1" evidence="5">
    <location>
        <begin position="71"/>
        <end position="423"/>
    </location>
</feature>
<keyword evidence="3" id="KW-0378">Hydrolase</keyword>
<reference evidence="6 7" key="1">
    <citation type="submission" date="2020-08" db="EMBL/GenBank/DDBJ databases">
        <title>Sequencing the genomes of 1000 actinobacteria strains.</title>
        <authorList>
            <person name="Klenk H.-P."/>
        </authorList>
    </citation>
    <scope>NUCLEOTIDE SEQUENCE [LARGE SCALE GENOMIC DNA]</scope>
    <source>
        <strain evidence="6 7">DSM 45084</strain>
    </source>
</reference>
<dbReference type="EMBL" id="JACHJS010000001">
    <property type="protein sequence ID" value="MBB4965727.1"/>
    <property type="molecule type" value="Genomic_DNA"/>
</dbReference>
<feature type="chain" id="PRO_5031133119" evidence="4">
    <location>
        <begin position="23"/>
        <end position="450"/>
    </location>
</feature>
<dbReference type="PANTHER" id="PTHR43248">
    <property type="entry name" value="2-SUCCINYL-6-HYDROXY-2,4-CYCLOHEXADIENE-1-CARBOXYLATE SYNTHASE"/>
    <property type="match status" value="1"/>
</dbReference>
<proteinExistence type="inferred from homology"/>
<evidence type="ECO:0000256" key="1">
    <source>
        <dbReference type="ARBA" id="ARBA00010088"/>
    </source>
</evidence>
<comment type="similarity">
    <text evidence="1">Belongs to the peptidase S33 family.</text>
</comment>
<feature type="signal peptide" evidence="4">
    <location>
        <begin position="1"/>
        <end position="22"/>
    </location>
</feature>
<comment type="caution">
    <text evidence="6">The sequence shown here is derived from an EMBL/GenBank/DDBJ whole genome shotgun (WGS) entry which is preliminary data.</text>
</comment>
<dbReference type="Gene3D" id="3.40.50.1820">
    <property type="entry name" value="alpha/beta hydrolase"/>
    <property type="match status" value="1"/>
</dbReference>
<dbReference type="InterPro" id="IPR029058">
    <property type="entry name" value="AB_hydrolase_fold"/>
</dbReference>
<dbReference type="SUPFAM" id="SSF53474">
    <property type="entry name" value="alpha/beta-Hydrolases"/>
    <property type="match status" value="1"/>
</dbReference>
<evidence type="ECO:0000256" key="4">
    <source>
        <dbReference type="SAM" id="SignalP"/>
    </source>
</evidence>
<protein>
    <submittedName>
        <fullName evidence="6">Pimeloyl-ACP methyl ester carboxylesterase</fullName>
    </submittedName>
</protein>
<evidence type="ECO:0000259" key="5">
    <source>
        <dbReference type="Pfam" id="PF00561"/>
    </source>
</evidence>
<evidence type="ECO:0000313" key="7">
    <source>
        <dbReference type="Proteomes" id="UP000542674"/>
    </source>
</evidence>
<evidence type="ECO:0000256" key="3">
    <source>
        <dbReference type="ARBA" id="ARBA00022801"/>
    </source>
</evidence>
<dbReference type="PANTHER" id="PTHR43248:SF29">
    <property type="entry name" value="TRIPEPTIDYL AMINOPEPTIDASE"/>
    <property type="match status" value="1"/>
</dbReference>
<evidence type="ECO:0000256" key="2">
    <source>
        <dbReference type="ARBA" id="ARBA00022729"/>
    </source>
</evidence>
<keyword evidence="7" id="KW-1185">Reference proteome</keyword>